<dbReference type="PANTHER" id="PTHR10030">
    <property type="entry name" value="ALPHA-L-FUCOSIDASE"/>
    <property type="match status" value="1"/>
</dbReference>
<feature type="non-terminal residue" evidence="7">
    <location>
        <position position="1"/>
    </location>
</feature>
<evidence type="ECO:0000256" key="3">
    <source>
        <dbReference type="ARBA" id="ARBA00022729"/>
    </source>
</evidence>
<evidence type="ECO:0000256" key="4">
    <source>
        <dbReference type="ARBA" id="ARBA00022801"/>
    </source>
</evidence>
<dbReference type="PANTHER" id="PTHR10030:SF37">
    <property type="entry name" value="ALPHA-L-FUCOSIDASE-RELATED"/>
    <property type="match status" value="1"/>
</dbReference>
<keyword evidence="4" id="KW-0378">Hydrolase</keyword>
<dbReference type="GO" id="GO:0004560">
    <property type="term" value="F:alpha-L-fucosidase activity"/>
    <property type="evidence" value="ECO:0007669"/>
    <property type="project" value="UniProtKB-EC"/>
</dbReference>
<dbReference type="GO" id="GO:0006004">
    <property type="term" value="P:fucose metabolic process"/>
    <property type="evidence" value="ECO:0007669"/>
    <property type="project" value="TreeGrafter"/>
</dbReference>
<dbReference type="Pfam" id="PF01120">
    <property type="entry name" value="Alpha_L_fucos"/>
    <property type="match status" value="1"/>
</dbReference>
<gene>
    <name evidence="7" type="primary">BRAFLDRAFT_56888</name>
    <name evidence="7" type="ORF">CEXT_434741</name>
</gene>
<reference evidence="7 8" key="1">
    <citation type="submission" date="2021-06" db="EMBL/GenBank/DDBJ databases">
        <title>Caerostris extrusa draft genome.</title>
        <authorList>
            <person name="Kono N."/>
            <person name="Arakawa K."/>
        </authorList>
    </citation>
    <scope>NUCLEOTIDE SEQUENCE [LARGE SCALE GENOMIC DNA]</scope>
</reference>
<dbReference type="GO" id="GO:0016139">
    <property type="term" value="P:glycoside catabolic process"/>
    <property type="evidence" value="ECO:0007669"/>
    <property type="project" value="TreeGrafter"/>
</dbReference>
<dbReference type="SUPFAM" id="SSF51445">
    <property type="entry name" value="(Trans)glycosidases"/>
    <property type="match status" value="1"/>
</dbReference>
<dbReference type="InterPro" id="IPR057739">
    <property type="entry name" value="Glyco_hydro_29_N"/>
</dbReference>
<dbReference type="InterPro" id="IPR017853">
    <property type="entry name" value="GH"/>
</dbReference>
<evidence type="ECO:0000256" key="1">
    <source>
        <dbReference type="ARBA" id="ARBA00007951"/>
    </source>
</evidence>
<comment type="caution">
    <text evidence="7">The sequence shown here is derived from an EMBL/GenBank/DDBJ whole genome shotgun (WGS) entry which is preliminary data.</text>
</comment>
<keyword evidence="3" id="KW-0732">Signal</keyword>
<evidence type="ECO:0000256" key="2">
    <source>
        <dbReference type="ARBA" id="ARBA00012662"/>
    </source>
</evidence>
<sequence length="57" mass="6197">CGGNLLINVGPTPDGRIIPLFEERLRQLGGWLQVNGESIYGTTPWKAQNDTITPGCE</sequence>
<name>A0AAV4QF31_CAEEX</name>
<evidence type="ECO:0000313" key="7">
    <source>
        <dbReference type="EMBL" id="GIY06867.1"/>
    </source>
</evidence>
<dbReference type="InterPro" id="IPR000933">
    <property type="entry name" value="Glyco_hydro_29"/>
</dbReference>
<dbReference type="AlphaFoldDB" id="A0AAV4QF31"/>
<evidence type="ECO:0000259" key="6">
    <source>
        <dbReference type="Pfam" id="PF01120"/>
    </source>
</evidence>
<accession>A0AAV4QF31</accession>
<dbReference type="Proteomes" id="UP001054945">
    <property type="component" value="Unassembled WGS sequence"/>
</dbReference>
<keyword evidence="5" id="KW-0326">Glycosidase</keyword>
<comment type="similarity">
    <text evidence="1">Belongs to the glycosyl hydrolase 29 family.</text>
</comment>
<evidence type="ECO:0000256" key="5">
    <source>
        <dbReference type="ARBA" id="ARBA00023295"/>
    </source>
</evidence>
<protein>
    <recommendedName>
        <fullName evidence="2">alpha-L-fucosidase</fullName>
        <ecNumber evidence="2">3.2.1.51</ecNumber>
    </recommendedName>
</protein>
<feature type="domain" description="Glycoside hydrolase family 29 N-terminal" evidence="6">
    <location>
        <begin position="1"/>
        <end position="37"/>
    </location>
</feature>
<evidence type="ECO:0000313" key="8">
    <source>
        <dbReference type="Proteomes" id="UP001054945"/>
    </source>
</evidence>
<organism evidence="7 8">
    <name type="scientific">Caerostris extrusa</name>
    <name type="common">Bark spider</name>
    <name type="synonym">Caerostris bankana</name>
    <dbReference type="NCBI Taxonomy" id="172846"/>
    <lineage>
        <taxon>Eukaryota</taxon>
        <taxon>Metazoa</taxon>
        <taxon>Ecdysozoa</taxon>
        <taxon>Arthropoda</taxon>
        <taxon>Chelicerata</taxon>
        <taxon>Arachnida</taxon>
        <taxon>Araneae</taxon>
        <taxon>Araneomorphae</taxon>
        <taxon>Entelegynae</taxon>
        <taxon>Araneoidea</taxon>
        <taxon>Araneidae</taxon>
        <taxon>Caerostris</taxon>
    </lineage>
</organism>
<dbReference type="GO" id="GO:0005764">
    <property type="term" value="C:lysosome"/>
    <property type="evidence" value="ECO:0007669"/>
    <property type="project" value="TreeGrafter"/>
</dbReference>
<dbReference type="EC" id="3.2.1.51" evidence="2"/>
<dbReference type="Gene3D" id="3.20.20.80">
    <property type="entry name" value="Glycosidases"/>
    <property type="match status" value="1"/>
</dbReference>
<dbReference type="EMBL" id="BPLR01006007">
    <property type="protein sequence ID" value="GIY06867.1"/>
    <property type="molecule type" value="Genomic_DNA"/>
</dbReference>
<keyword evidence="8" id="KW-1185">Reference proteome</keyword>
<proteinExistence type="inferred from homology"/>